<dbReference type="OrthoDB" id="9819411at2"/>
<reference evidence="2" key="1">
    <citation type="submission" date="2016-10" db="EMBL/GenBank/DDBJ databases">
        <authorList>
            <person name="Varghese N."/>
            <person name="Submissions S."/>
        </authorList>
    </citation>
    <scope>NUCLEOTIDE SEQUENCE [LARGE SCALE GENOMIC DNA]</scope>
    <source>
        <strain evidence="2">DSM 13577</strain>
    </source>
</reference>
<name>A0A1I0CH74_9FIRM</name>
<protein>
    <submittedName>
        <fullName evidence="1">Uncharacterized protein</fullName>
    </submittedName>
</protein>
<evidence type="ECO:0000313" key="1">
    <source>
        <dbReference type="EMBL" id="SET18860.1"/>
    </source>
</evidence>
<sequence length="462" mass="55191">MQRVIDYLGDELIKTYVNQWKSEFLLPLIELEGLTFNKEQGNYLSHFIFNGFYFFENEDLIKRAMDLRGEREEIDRIYLTYHYFLGDKNKAIENYSLANGDCQSIFLVIFLNKRFQPFYLENSFDREEYIKELIQEIEEFTQGIQWNSGVSKMSFVSTLYGVINYLKIALPQQDNLVEDLFNISLLKDNPFVELIELLMLLEYPENKEMVQRELDRFLDKDCQEIREYIEIIVNGTPIFNVASINNGILQVANIVRDFENERVGDLSYYNVFTGEKLDINTQYIPSNEQRTYNYFLGYNYKDSNFEGDYALLDSNYNIIQSFGNEISSVLWLDDSKLVYINRRGEKKVFDIEKREFIDYDDSYVKDIKINKESLYSNIVVDGENYGFYTFDFYRYYVVKEIGTNKEVTRYNIDFEFLGNDKDYIYGFEYFANIKILVAFHKETLEKKVLPFYWVNYKIGPQY</sequence>
<evidence type="ECO:0000313" key="2">
    <source>
        <dbReference type="Proteomes" id="UP000243819"/>
    </source>
</evidence>
<accession>A0A1I0CH74</accession>
<dbReference type="Proteomes" id="UP000243819">
    <property type="component" value="Unassembled WGS sequence"/>
</dbReference>
<organism evidence="1 2">
    <name type="scientific">Anaerobranca gottschalkii DSM 13577</name>
    <dbReference type="NCBI Taxonomy" id="1120990"/>
    <lineage>
        <taxon>Bacteria</taxon>
        <taxon>Bacillati</taxon>
        <taxon>Bacillota</taxon>
        <taxon>Clostridia</taxon>
        <taxon>Eubacteriales</taxon>
        <taxon>Proteinivoracaceae</taxon>
        <taxon>Anaerobranca</taxon>
    </lineage>
</organism>
<dbReference type="RefSeq" id="WP_091351506.1">
    <property type="nucleotide sequence ID" value="NZ_FOIF01000074.1"/>
</dbReference>
<dbReference type="EMBL" id="FOIF01000074">
    <property type="protein sequence ID" value="SET18860.1"/>
    <property type="molecule type" value="Genomic_DNA"/>
</dbReference>
<gene>
    <name evidence="1" type="ORF">SAMN03080614_10747</name>
</gene>
<proteinExistence type="predicted"/>
<dbReference type="AlphaFoldDB" id="A0A1I0CH74"/>
<dbReference type="STRING" id="1120990.SAMN03080614_10747"/>
<keyword evidence="2" id="KW-1185">Reference proteome</keyword>